<accession>A0ABS6JWG4</accession>
<evidence type="ECO:0000313" key="3">
    <source>
        <dbReference type="Proteomes" id="UP000790580"/>
    </source>
</evidence>
<name>A0ABS6JWG4_9BACI</name>
<dbReference type="EMBL" id="JAHQCR010000062">
    <property type="protein sequence ID" value="MBU9722838.1"/>
    <property type="molecule type" value="Genomic_DNA"/>
</dbReference>
<dbReference type="SUPFAM" id="SSF53335">
    <property type="entry name" value="S-adenosyl-L-methionine-dependent methyltransferases"/>
    <property type="match status" value="1"/>
</dbReference>
<dbReference type="Pfam" id="PF13649">
    <property type="entry name" value="Methyltransf_25"/>
    <property type="match status" value="1"/>
</dbReference>
<dbReference type="Proteomes" id="UP000790580">
    <property type="component" value="Unassembled WGS sequence"/>
</dbReference>
<dbReference type="InterPro" id="IPR041698">
    <property type="entry name" value="Methyltransf_25"/>
</dbReference>
<protein>
    <submittedName>
        <fullName evidence="2">Class I SAM-dependent methyltransferase</fullName>
    </submittedName>
</protein>
<dbReference type="InterPro" id="IPR029063">
    <property type="entry name" value="SAM-dependent_MTases_sf"/>
</dbReference>
<keyword evidence="2" id="KW-0808">Transferase</keyword>
<evidence type="ECO:0000313" key="2">
    <source>
        <dbReference type="EMBL" id="MBU9722838.1"/>
    </source>
</evidence>
<comment type="caution">
    <text evidence="2">The sequence shown here is derived from an EMBL/GenBank/DDBJ whole genome shotgun (WGS) entry which is preliminary data.</text>
</comment>
<evidence type="ECO:0000259" key="1">
    <source>
        <dbReference type="Pfam" id="PF13649"/>
    </source>
</evidence>
<feature type="domain" description="Methyltransferase" evidence="1">
    <location>
        <begin position="53"/>
        <end position="154"/>
    </location>
</feature>
<reference evidence="2 3" key="1">
    <citation type="submission" date="2021-06" db="EMBL/GenBank/DDBJ databases">
        <title>Bacillus sp. RD4P76, an endophyte from a halophyte.</title>
        <authorList>
            <person name="Sun J.-Q."/>
        </authorList>
    </citation>
    <scope>NUCLEOTIDE SEQUENCE [LARGE SCALE GENOMIC DNA]</scope>
    <source>
        <strain evidence="2 3">JCM 17098</strain>
    </source>
</reference>
<keyword evidence="3" id="KW-1185">Reference proteome</keyword>
<proteinExistence type="predicted"/>
<gene>
    <name evidence="2" type="ORF">KS407_15585</name>
</gene>
<dbReference type="GO" id="GO:0008168">
    <property type="term" value="F:methyltransferase activity"/>
    <property type="evidence" value="ECO:0007669"/>
    <property type="project" value="UniProtKB-KW"/>
</dbReference>
<dbReference type="CDD" id="cd02440">
    <property type="entry name" value="AdoMet_MTases"/>
    <property type="match status" value="1"/>
</dbReference>
<dbReference type="GO" id="GO:0032259">
    <property type="term" value="P:methylation"/>
    <property type="evidence" value="ECO:0007669"/>
    <property type="project" value="UniProtKB-KW"/>
</dbReference>
<keyword evidence="2" id="KW-0489">Methyltransferase</keyword>
<sequence length="234" mass="26527">MSRVQYIRNAEKKYHDACYENYRLFQKGSWLYKPVKTVMDILPIFDGKEGLKVLDLGAGVGRNSIPVAEKIKDAGGKVVCVDLLDSAIEKLMEYSKEFNVENAIQPIKSDIGRYQIEKSEYDYIIAVSSLEHVASEDEFESVIHEMANGTKVGGVNCIIVNSEVKEFDVERNKELEALMEVNIPTDLMKNKLDAAYSGWEKVKELVKPLEFQIERDGRPVLLKTNAITSVMRKV</sequence>
<organism evidence="2 3">
    <name type="scientific">Evansella alkalicola</name>
    <dbReference type="NCBI Taxonomy" id="745819"/>
    <lineage>
        <taxon>Bacteria</taxon>
        <taxon>Bacillati</taxon>
        <taxon>Bacillota</taxon>
        <taxon>Bacilli</taxon>
        <taxon>Bacillales</taxon>
        <taxon>Bacillaceae</taxon>
        <taxon>Evansella</taxon>
    </lineage>
</organism>
<dbReference type="RefSeq" id="WP_088073478.1">
    <property type="nucleotide sequence ID" value="NZ_JAHQCR010000062.1"/>
</dbReference>
<dbReference type="Gene3D" id="3.40.50.150">
    <property type="entry name" value="Vaccinia Virus protein VP39"/>
    <property type="match status" value="1"/>
</dbReference>